<keyword evidence="3" id="KW-1185">Reference proteome</keyword>
<feature type="signal peptide" evidence="1">
    <location>
        <begin position="1"/>
        <end position="19"/>
    </location>
</feature>
<dbReference type="PROSITE" id="PS51257">
    <property type="entry name" value="PROKAR_LIPOPROTEIN"/>
    <property type="match status" value="1"/>
</dbReference>
<name>A0ABY4B7Y8_9BACT</name>
<evidence type="ECO:0000313" key="3">
    <source>
        <dbReference type="Proteomes" id="UP000831390"/>
    </source>
</evidence>
<reference evidence="2 3" key="1">
    <citation type="submission" date="2022-03" db="EMBL/GenBank/DDBJ databases">
        <title>Hymenobactersp. isolated from the air.</title>
        <authorList>
            <person name="Won M."/>
            <person name="Kwon S.-W."/>
        </authorList>
    </citation>
    <scope>NUCLEOTIDE SEQUENCE [LARGE SCALE GENOMIC DNA]</scope>
    <source>
        <strain evidence="2 3">KACC 22596</strain>
    </source>
</reference>
<dbReference type="Proteomes" id="UP000831390">
    <property type="component" value="Chromosome"/>
</dbReference>
<organism evidence="2 3">
    <name type="scientific">Hymenobacter monticola</name>
    <dbReference type="NCBI Taxonomy" id="1705399"/>
    <lineage>
        <taxon>Bacteria</taxon>
        <taxon>Pseudomonadati</taxon>
        <taxon>Bacteroidota</taxon>
        <taxon>Cytophagia</taxon>
        <taxon>Cytophagales</taxon>
        <taxon>Hymenobacteraceae</taxon>
        <taxon>Hymenobacter</taxon>
    </lineage>
</organism>
<accession>A0ABY4B7Y8</accession>
<dbReference type="RefSeq" id="WP_243516968.1">
    <property type="nucleotide sequence ID" value="NZ_CP094534.1"/>
</dbReference>
<gene>
    <name evidence="2" type="ORF">MTP16_06445</name>
</gene>
<feature type="chain" id="PRO_5045188894" description="Lipocalin-like domain-containing protein" evidence="1">
    <location>
        <begin position="20"/>
        <end position="156"/>
    </location>
</feature>
<keyword evidence="1" id="KW-0732">Signal</keyword>
<evidence type="ECO:0000313" key="2">
    <source>
        <dbReference type="EMBL" id="UOE35288.1"/>
    </source>
</evidence>
<evidence type="ECO:0008006" key="4">
    <source>
        <dbReference type="Google" id="ProtNLM"/>
    </source>
</evidence>
<sequence length="156" mass="16729">MTKRYSFLKKIALLSAVTAALLTGCQKDSETPAPTSKTQLLTSDPWHITAYTRTTGSAAAADYLATAFPTTCERDDRYAFNTNGVQIRTEGPSACSGGNSQTVVGTYPWNMNADQSQLTIGGTTFDIVRLTADALQLRSTRTSNGTTIVDNVTYAN</sequence>
<evidence type="ECO:0000256" key="1">
    <source>
        <dbReference type="SAM" id="SignalP"/>
    </source>
</evidence>
<protein>
    <recommendedName>
        <fullName evidence="4">Lipocalin-like domain-containing protein</fullName>
    </recommendedName>
</protein>
<proteinExistence type="predicted"/>
<dbReference type="EMBL" id="CP094534">
    <property type="protein sequence ID" value="UOE35288.1"/>
    <property type="molecule type" value="Genomic_DNA"/>
</dbReference>